<evidence type="ECO:0000313" key="1">
    <source>
        <dbReference type="EMBL" id="TGZ81647.1"/>
    </source>
</evidence>
<accession>A0A4S2MY96</accession>
<dbReference type="InParanoid" id="A0A4S2MY96"/>
<evidence type="ECO:0000313" key="2">
    <source>
        <dbReference type="Proteomes" id="UP000298138"/>
    </source>
</evidence>
<protein>
    <recommendedName>
        <fullName evidence="3">F-box domain-containing protein</fullName>
    </recommendedName>
</protein>
<dbReference type="EMBL" id="ML220118">
    <property type="protein sequence ID" value="TGZ81647.1"/>
    <property type="molecule type" value="Genomic_DNA"/>
</dbReference>
<organism evidence="1 2">
    <name type="scientific">Ascodesmis nigricans</name>
    <dbReference type="NCBI Taxonomy" id="341454"/>
    <lineage>
        <taxon>Eukaryota</taxon>
        <taxon>Fungi</taxon>
        <taxon>Dikarya</taxon>
        <taxon>Ascomycota</taxon>
        <taxon>Pezizomycotina</taxon>
        <taxon>Pezizomycetes</taxon>
        <taxon>Pezizales</taxon>
        <taxon>Ascodesmidaceae</taxon>
        <taxon>Ascodesmis</taxon>
    </lineage>
</organism>
<keyword evidence="2" id="KW-1185">Reference proteome</keyword>
<sequence>MPRSLIALPYEILDSILSPLSSSVDRNELRRLRLVCKTFEQSRWVTPIAFKAVRLQNFTKEAFDNLFKISQSHLSSYVEHFEYKLVELHEQTSLSSNVHAADSIIGLSAPPKLDWIHGKPATVQEWARMLMEKHQKWLLQQDIIGTFYDIISLAKTLPSFPSLRAVTISKFNEYESNSSYGTAALQAFWAVIKALNLCENTIESLHLGLFCPHMFPTFSLSHDDYQEQGIIALSKLRHMEIRELVTHESTFYRHQHLMFERIFLTECIHLETLILGHNEMWDDDFAFRLTIKVFQLILPHLRVCELRFSNAVQEDGEQIVRFLKYHKKLERLVLTGFAISEPSVPAGWEDISRWERVFSSTRGQVSIPSVELASLFWGCLGNPWTNEETKHDIAKYVEWLQEKPDVMEID</sequence>
<dbReference type="AlphaFoldDB" id="A0A4S2MY96"/>
<dbReference type="Gene3D" id="3.80.10.10">
    <property type="entry name" value="Ribonuclease Inhibitor"/>
    <property type="match status" value="1"/>
</dbReference>
<dbReference type="SUPFAM" id="SSF52047">
    <property type="entry name" value="RNI-like"/>
    <property type="match status" value="1"/>
</dbReference>
<proteinExistence type="predicted"/>
<evidence type="ECO:0008006" key="3">
    <source>
        <dbReference type="Google" id="ProtNLM"/>
    </source>
</evidence>
<reference evidence="1 2" key="1">
    <citation type="submission" date="2019-04" db="EMBL/GenBank/DDBJ databases">
        <title>Comparative genomics and transcriptomics to analyze fruiting body development in filamentous ascomycetes.</title>
        <authorList>
            <consortium name="DOE Joint Genome Institute"/>
            <person name="Lutkenhaus R."/>
            <person name="Traeger S."/>
            <person name="Breuer J."/>
            <person name="Kuo A."/>
            <person name="Lipzen A."/>
            <person name="Pangilinan J."/>
            <person name="Dilworth D."/>
            <person name="Sandor L."/>
            <person name="Poggeler S."/>
            <person name="Barry K."/>
            <person name="Grigoriev I.V."/>
            <person name="Nowrousian M."/>
        </authorList>
    </citation>
    <scope>NUCLEOTIDE SEQUENCE [LARGE SCALE GENOMIC DNA]</scope>
    <source>
        <strain evidence="1 2">CBS 389.68</strain>
    </source>
</reference>
<dbReference type="InterPro" id="IPR032675">
    <property type="entry name" value="LRR_dom_sf"/>
</dbReference>
<gene>
    <name evidence="1" type="ORF">EX30DRAFT_340532</name>
</gene>
<name>A0A4S2MY96_9PEZI</name>
<dbReference type="Proteomes" id="UP000298138">
    <property type="component" value="Unassembled WGS sequence"/>
</dbReference>
<dbReference type="OrthoDB" id="5314790at2759"/>